<accession>A0A520M9G5</accession>
<dbReference type="EMBL" id="SHBP01000034">
    <property type="protein sequence ID" value="RZO17866.1"/>
    <property type="molecule type" value="Genomic_DNA"/>
</dbReference>
<evidence type="ECO:0000313" key="3">
    <source>
        <dbReference type="Proteomes" id="UP000315889"/>
    </source>
</evidence>
<organism evidence="2 3">
    <name type="scientific">SAR92 clade bacterium</name>
    <dbReference type="NCBI Taxonomy" id="2315479"/>
    <lineage>
        <taxon>Bacteria</taxon>
        <taxon>Pseudomonadati</taxon>
        <taxon>Pseudomonadota</taxon>
        <taxon>Gammaproteobacteria</taxon>
        <taxon>Cellvibrionales</taxon>
        <taxon>Porticoccaceae</taxon>
        <taxon>SAR92 clade</taxon>
    </lineage>
</organism>
<gene>
    <name evidence="2" type="ORF">EVB03_10240</name>
</gene>
<dbReference type="AlphaFoldDB" id="A0A520M9G5"/>
<evidence type="ECO:0008006" key="4">
    <source>
        <dbReference type="Google" id="ProtNLM"/>
    </source>
</evidence>
<evidence type="ECO:0000256" key="1">
    <source>
        <dbReference type="SAM" id="SignalP"/>
    </source>
</evidence>
<name>A0A520M9G5_9GAMM</name>
<reference evidence="2 3" key="1">
    <citation type="submission" date="2019-02" db="EMBL/GenBank/DDBJ databases">
        <title>Prokaryotic population dynamics and viral predation in marine succession experiment using metagenomics: the confinement effect.</title>
        <authorList>
            <person name="Haro-Moreno J.M."/>
            <person name="Rodriguez-Valera F."/>
            <person name="Lopez-Perez M."/>
        </authorList>
    </citation>
    <scope>NUCLEOTIDE SEQUENCE [LARGE SCALE GENOMIC DNA]</scope>
    <source>
        <strain evidence="2">MED-G170</strain>
    </source>
</reference>
<feature type="signal peptide" evidence="1">
    <location>
        <begin position="1"/>
        <end position="21"/>
    </location>
</feature>
<evidence type="ECO:0000313" key="2">
    <source>
        <dbReference type="EMBL" id="RZO17866.1"/>
    </source>
</evidence>
<comment type="caution">
    <text evidence="2">The sequence shown here is derived from an EMBL/GenBank/DDBJ whole genome shotgun (WGS) entry which is preliminary data.</text>
</comment>
<feature type="chain" id="PRO_5021765005" description="Outer membrane protein beta-barrel domain-containing protein" evidence="1">
    <location>
        <begin position="22"/>
        <end position="292"/>
    </location>
</feature>
<protein>
    <recommendedName>
        <fullName evidence="4">Outer membrane protein beta-barrel domain-containing protein</fullName>
    </recommendedName>
</protein>
<sequence>MMKIKLTVLALFTLFPCITYGDQTVDIDSPEGWAMAFMTASAQNLGQSPPHSVNSRDISISAELSSIPRLSKEQQRIGFGGFKDEDLNKSPVFGRLRANIGLPWNLDAEISWTPPLQINDSKPNHLWGAALSKPLMNNEKISIGVRLFLLRGGVTASVTCSADTIKFAPYTLQNTAGCIGLSGDKLQMDHEGVEVFVSFNNSSAILPWISLASSNIDNSVKIDAPLEVGRERATIYSSGSIQTFSFGFNYDISKNWSFNASSSYTPLDAQRPNDNSDNDNFWNVRVGLTTRY</sequence>
<keyword evidence="1" id="KW-0732">Signal</keyword>
<dbReference type="Proteomes" id="UP000315889">
    <property type="component" value="Unassembled WGS sequence"/>
</dbReference>
<proteinExistence type="predicted"/>